<feature type="domain" description="LysM" evidence="2">
    <location>
        <begin position="89"/>
        <end position="133"/>
    </location>
</feature>
<dbReference type="SMART" id="SM00257">
    <property type="entry name" value="LysM"/>
    <property type="match status" value="2"/>
</dbReference>
<dbReference type="HOGENOM" id="CLU_029425_7_3_12"/>
<gene>
    <name evidence="3" type="ORF">HMPREF9726_00095</name>
</gene>
<dbReference type="PANTHER" id="PTHR33734">
    <property type="entry name" value="LYSM DOMAIN-CONTAINING GPI-ANCHORED PROTEIN 2"/>
    <property type="match status" value="1"/>
</dbReference>
<name>A0A0E2EK07_TREDN</name>
<feature type="region of interest" description="Disordered" evidence="1">
    <location>
        <begin position="136"/>
        <end position="177"/>
    </location>
</feature>
<dbReference type="AlphaFoldDB" id="A0A0E2EK07"/>
<dbReference type="PROSITE" id="PS51782">
    <property type="entry name" value="LYSM"/>
    <property type="match status" value="2"/>
</dbReference>
<dbReference type="InterPro" id="IPR011055">
    <property type="entry name" value="Dup_hybrid_motif"/>
</dbReference>
<dbReference type="Proteomes" id="UP000011705">
    <property type="component" value="Chromosome"/>
</dbReference>
<dbReference type="CDD" id="cd12797">
    <property type="entry name" value="M23_peptidase"/>
    <property type="match status" value="1"/>
</dbReference>
<comment type="caution">
    <text evidence="3">The sequence shown here is derived from an EMBL/GenBank/DDBJ whole genome shotgun (WGS) entry which is preliminary data.</text>
</comment>
<dbReference type="PATRIC" id="fig|999432.5.peg.99"/>
<dbReference type="PANTHER" id="PTHR33734:SF22">
    <property type="entry name" value="MEMBRANE-BOUND LYTIC MUREIN TRANSGLYCOSYLASE D"/>
    <property type="match status" value="1"/>
</dbReference>
<dbReference type="InterPro" id="IPR018392">
    <property type="entry name" value="LysM"/>
</dbReference>
<evidence type="ECO:0000259" key="2">
    <source>
        <dbReference type="PROSITE" id="PS51782"/>
    </source>
</evidence>
<organism evidence="3">
    <name type="scientific">Treponema denticola H-22</name>
    <dbReference type="NCBI Taxonomy" id="999432"/>
    <lineage>
        <taxon>Bacteria</taxon>
        <taxon>Pseudomonadati</taxon>
        <taxon>Spirochaetota</taxon>
        <taxon>Spirochaetia</taxon>
        <taxon>Spirochaetales</taxon>
        <taxon>Treponemataceae</taxon>
        <taxon>Treponema</taxon>
    </lineage>
</organism>
<dbReference type="CDD" id="cd00118">
    <property type="entry name" value="LysM"/>
    <property type="match status" value="2"/>
</dbReference>
<dbReference type="InterPro" id="IPR036779">
    <property type="entry name" value="LysM_dom_sf"/>
</dbReference>
<evidence type="ECO:0000256" key="1">
    <source>
        <dbReference type="SAM" id="MobiDB-lite"/>
    </source>
</evidence>
<feature type="domain" description="LysM" evidence="2">
    <location>
        <begin position="24"/>
        <end position="68"/>
    </location>
</feature>
<reference evidence="3" key="1">
    <citation type="submission" date="2012-01" db="EMBL/GenBank/DDBJ databases">
        <title>The Genome Sequence of Treponema denticola H-22.</title>
        <authorList>
            <consortium name="The Broad Institute Genome Sequencing Platform"/>
            <person name="Earl A."/>
            <person name="Ward D."/>
            <person name="Feldgarden M."/>
            <person name="Gevers D."/>
            <person name="Blanton J.M."/>
            <person name="Fenno C.J."/>
            <person name="Baranova O.V."/>
            <person name="Mathney J."/>
            <person name="Dewhirst F.E."/>
            <person name="Izard J."/>
            <person name="Young S.K."/>
            <person name="Zeng Q."/>
            <person name="Gargeya S."/>
            <person name="Fitzgerald M."/>
            <person name="Haas B."/>
            <person name="Abouelleil A."/>
            <person name="Alvarado L."/>
            <person name="Arachchi H.M."/>
            <person name="Berlin A."/>
            <person name="Chapman S.B."/>
            <person name="Gearin G."/>
            <person name="Goldberg J."/>
            <person name="Griggs A."/>
            <person name="Gujja S."/>
            <person name="Hansen M."/>
            <person name="Heiman D."/>
            <person name="Howarth C."/>
            <person name="Larimer J."/>
            <person name="Lui A."/>
            <person name="MacDonald P.J.P."/>
            <person name="McCowen C."/>
            <person name="Montmayeur A."/>
            <person name="Murphy C."/>
            <person name="Neiman D."/>
            <person name="Pearson M."/>
            <person name="Priest M."/>
            <person name="Roberts A."/>
            <person name="Saif S."/>
            <person name="Shea T."/>
            <person name="Sisk P."/>
            <person name="Stolte C."/>
            <person name="Sykes S."/>
            <person name="Wortman J."/>
            <person name="Nusbaum C."/>
            <person name="Birren B."/>
        </authorList>
    </citation>
    <scope>NUCLEOTIDE SEQUENCE [LARGE SCALE GENOMIC DNA]</scope>
    <source>
        <strain evidence="3">H-22</strain>
    </source>
</reference>
<dbReference type="EMBL" id="AGDV01000001">
    <property type="protein sequence ID" value="EMB35903.1"/>
    <property type="molecule type" value="Genomic_DNA"/>
</dbReference>
<dbReference type="Pfam" id="PF01476">
    <property type="entry name" value="LysM"/>
    <property type="match status" value="2"/>
</dbReference>
<accession>A0A0E2EK07</accession>
<dbReference type="Pfam" id="PF01551">
    <property type="entry name" value="Peptidase_M23"/>
    <property type="match status" value="1"/>
</dbReference>
<dbReference type="Gene3D" id="3.10.350.10">
    <property type="entry name" value="LysM domain"/>
    <property type="match status" value="2"/>
</dbReference>
<dbReference type="InterPro" id="IPR016047">
    <property type="entry name" value="M23ase_b-sheet_dom"/>
</dbReference>
<dbReference type="GO" id="GO:0008932">
    <property type="term" value="F:lytic endotransglycosylase activity"/>
    <property type="evidence" value="ECO:0007669"/>
    <property type="project" value="TreeGrafter"/>
</dbReference>
<dbReference type="Gene3D" id="2.70.70.10">
    <property type="entry name" value="Glucose Permease (Domain IIA)"/>
    <property type="match status" value="1"/>
</dbReference>
<sequence>MYKKNILRPVFFILFSFFCFAEDIVHIIEKGDTLYSISKKYNTPIDSILKKNNLSDPSKIKIGQKLIIPVESSAKNDKKTNAKTGSEEITHVIQKGDTLYALAKKFGVKFSDILKLNGLNEKTPLKIGQILKIPQGKSQGTAQEQESKAPQDGKQEKTSITKAGSDKETQAVKPSTSTKQADSKLLWPVPASKVAYLSGKITGVVIDSVKGQAVKAVSSGKVVSTGPHRGFGQVVFVQSKTKHIYVYGGMEKIVVKKGDTIAVGQKLGELGVELLTGKARLYFMVYDKNKPIDPAKAPRGL</sequence>
<proteinExistence type="predicted"/>
<protein>
    <recommendedName>
        <fullName evidence="2">LysM domain-containing protein</fullName>
    </recommendedName>
</protein>
<feature type="compositionally biased region" description="Basic and acidic residues" evidence="1">
    <location>
        <begin position="145"/>
        <end position="170"/>
    </location>
</feature>
<dbReference type="SUPFAM" id="SSF51261">
    <property type="entry name" value="Duplicated hybrid motif"/>
    <property type="match status" value="1"/>
</dbReference>
<dbReference type="SUPFAM" id="SSF54106">
    <property type="entry name" value="LysM domain"/>
    <property type="match status" value="1"/>
</dbReference>
<dbReference type="RefSeq" id="WP_002668608.1">
    <property type="nucleotide sequence ID" value="NZ_CM001795.1"/>
</dbReference>
<evidence type="ECO:0000313" key="3">
    <source>
        <dbReference type="EMBL" id="EMB35903.1"/>
    </source>
</evidence>